<reference evidence="2" key="1">
    <citation type="submission" date="2020-07" db="EMBL/GenBank/DDBJ databases">
        <title>Vallitalea pronyensis genome.</title>
        <authorList>
            <person name="Postec A."/>
        </authorList>
    </citation>
    <scope>NUCLEOTIDE SEQUENCE</scope>
    <source>
        <strain evidence="2">FatNI3</strain>
    </source>
</reference>
<protein>
    <submittedName>
        <fullName evidence="2">Cache domain-containing protein</fullName>
    </submittedName>
</protein>
<feature type="transmembrane region" description="Helical" evidence="1">
    <location>
        <begin position="303"/>
        <end position="326"/>
    </location>
</feature>
<dbReference type="RefSeq" id="WP_212696155.1">
    <property type="nucleotide sequence ID" value="NZ_CP058649.1"/>
</dbReference>
<keyword evidence="1" id="KW-0812">Transmembrane</keyword>
<keyword evidence="3" id="KW-1185">Reference proteome</keyword>
<evidence type="ECO:0000313" key="3">
    <source>
        <dbReference type="Proteomes" id="UP000683246"/>
    </source>
</evidence>
<proteinExistence type="predicted"/>
<dbReference type="EMBL" id="CP058649">
    <property type="protein sequence ID" value="QUI25451.1"/>
    <property type="molecule type" value="Genomic_DNA"/>
</dbReference>
<dbReference type="KEGG" id="vpy:HZI73_25530"/>
<evidence type="ECO:0000313" key="2">
    <source>
        <dbReference type="EMBL" id="QUI25451.1"/>
    </source>
</evidence>
<dbReference type="Proteomes" id="UP000683246">
    <property type="component" value="Chromosome"/>
</dbReference>
<keyword evidence="1" id="KW-1133">Transmembrane helix</keyword>
<accession>A0A8J8SJA1</accession>
<feature type="transmembrane region" description="Helical" evidence="1">
    <location>
        <begin position="12"/>
        <end position="36"/>
    </location>
</feature>
<evidence type="ECO:0000256" key="1">
    <source>
        <dbReference type="SAM" id="Phobius"/>
    </source>
</evidence>
<name>A0A8J8SJA1_9FIRM</name>
<keyword evidence="1" id="KW-0472">Membrane</keyword>
<organism evidence="2 3">
    <name type="scientific">Vallitalea pronyensis</name>
    <dbReference type="NCBI Taxonomy" id="1348613"/>
    <lineage>
        <taxon>Bacteria</taxon>
        <taxon>Bacillati</taxon>
        <taxon>Bacillota</taxon>
        <taxon>Clostridia</taxon>
        <taxon>Lachnospirales</taxon>
        <taxon>Vallitaleaceae</taxon>
        <taxon>Vallitalea</taxon>
    </lineage>
</organism>
<sequence>MFRINRKNNLFNTIFIYFIWAIISAFIFLLLTNTYYLNVLQSKTREAYNHKLKNLSKTIETTLEEIHHTTAMFSISNDLENVLTTNRGLKYDDFTNITQSVDALQKFHRTKSYINSVFIINKKDNLIISSSGTSSINEYFNLVCHYDDYPKDFWLKLEDQQQKYTIFSPSYVTNTVNGNRREIIPIVQFSSPDTTYNNLLVVNLDNPYMVNLFNENRLSNNSIIFLYNSADEVVIRSDSSITLSLTDKQMIQMSESNLQRDISTIHIEGRRYLVVTNKNHQTNNAICAITPYSDLTRESFSVLMVPLILFFIGIVIVILLSFLLVGKYIHLFTVWRYV</sequence>
<gene>
    <name evidence="2" type="ORF">HZI73_25530</name>
</gene>
<dbReference type="AlphaFoldDB" id="A0A8J8SJA1"/>